<keyword evidence="1" id="KW-0472">Membrane</keyword>
<evidence type="ECO:0000313" key="2">
    <source>
        <dbReference type="EMBL" id="CAB5212832.1"/>
    </source>
</evidence>
<proteinExistence type="predicted"/>
<gene>
    <name evidence="2" type="ORF">UFOVP189_56</name>
</gene>
<keyword evidence="1" id="KW-1133">Transmembrane helix</keyword>
<feature type="transmembrane region" description="Helical" evidence="1">
    <location>
        <begin position="127"/>
        <end position="145"/>
    </location>
</feature>
<feature type="transmembrane region" description="Helical" evidence="1">
    <location>
        <begin position="94"/>
        <end position="115"/>
    </location>
</feature>
<evidence type="ECO:0008006" key="3">
    <source>
        <dbReference type="Google" id="ProtNLM"/>
    </source>
</evidence>
<dbReference type="EMBL" id="LR798234">
    <property type="protein sequence ID" value="CAB5212832.1"/>
    <property type="molecule type" value="Genomic_DNA"/>
</dbReference>
<protein>
    <recommendedName>
        <fullName evidence="3">Holin of 3TMs, for gene-transfer release</fullName>
    </recommendedName>
</protein>
<sequence length="164" mass="17277">MEWLKSIAPTVATALGGPLAGMAVSAVAKAIGCNPDEVQDVISSGKLTADQVAAIQLAELELKKQAQSMNLDFAKLVAEDKKSARDMQIATKSWIPPVMALGVTCGFFGILFGLMYGQIQHAPQIDIMLGSLGTAWTGIISFYFGSSAGSQAKTELLRQAETAK</sequence>
<accession>A0A6J7WGJ3</accession>
<keyword evidence="1" id="KW-0812">Transmembrane</keyword>
<evidence type="ECO:0000256" key="1">
    <source>
        <dbReference type="SAM" id="Phobius"/>
    </source>
</evidence>
<name>A0A6J7WGJ3_9CAUD</name>
<organism evidence="2">
    <name type="scientific">uncultured Caudovirales phage</name>
    <dbReference type="NCBI Taxonomy" id="2100421"/>
    <lineage>
        <taxon>Viruses</taxon>
        <taxon>Duplodnaviria</taxon>
        <taxon>Heunggongvirae</taxon>
        <taxon>Uroviricota</taxon>
        <taxon>Caudoviricetes</taxon>
        <taxon>Peduoviridae</taxon>
        <taxon>Maltschvirus</taxon>
        <taxon>Maltschvirus maltsch</taxon>
    </lineage>
</organism>
<reference evidence="2" key="1">
    <citation type="submission" date="2020-05" db="EMBL/GenBank/DDBJ databases">
        <authorList>
            <person name="Chiriac C."/>
            <person name="Salcher M."/>
            <person name="Ghai R."/>
            <person name="Kavagutti S V."/>
        </authorList>
    </citation>
    <scope>NUCLEOTIDE SEQUENCE</scope>
</reference>